<dbReference type="GO" id="GO:0016853">
    <property type="term" value="F:isomerase activity"/>
    <property type="evidence" value="ECO:0007669"/>
    <property type="project" value="UniProtKB-KW"/>
</dbReference>
<dbReference type="InterPro" id="IPR036237">
    <property type="entry name" value="Xyl_isomerase-like_sf"/>
</dbReference>
<dbReference type="AlphaFoldDB" id="A0A941IQ02"/>
<accession>A0A941IQ02</accession>
<gene>
    <name evidence="1" type="ORF">KDL01_20630</name>
</gene>
<protein>
    <submittedName>
        <fullName evidence="1">Sugar phosphate isomerase/epimerase</fullName>
    </submittedName>
</protein>
<evidence type="ECO:0000313" key="2">
    <source>
        <dbReference type="Proteomes" id="UP000675781"/>
    </source>
</evidence>
<keyword evidence="1" id="KW-0413">Isomerase</keyword>
<dbReference type="Gene3D" id="3.20.20.150">
    <property type="entry name" value="Divalent-metal-dependent TIM barrel enzymes"/>
    <property type="match status" value="1"/>
</dbReference>
<evidence type="ECO:0000313" key="1">
    <source>
        <dbReference type="EMBL" id="MBR7835694.1"/>
    </source>
</evidence>
<comment type="caution">
    <text evidence="1">The sequence shown here is derived from an EMBL/GenBank/DDBJ whole genome shotgun (WGS) entry which is preliminary data.</text>
</comment>
<organism evidence="1 2">
    <name type="scientific">Actinospica durhamensis</name>
    <dbReference type="NCBI Taxonomy" id="1508375"/>
    <lineage>
        <taxon>Bacteria</taxon>
        <taxon>Bacillati</taxon>
        <taxon>Actinomycetota</taxon>
        <taxon>Actinomycetes</taxon>
        <taxon>Catenulisporales</taxon>
        <taxon>Actinospicaceae</taxon>
        <taxon>Actinospica</taxon>
    </lineage>
</organism>
<dbReference type="EMBL" id="JAGSOG010000105">
    <property type="protein sequence ID" value="MBR7835694.1"/>
    <property type="molecule type" value="Genomic_DNA"/>
</dbReference>
<dbReference type="Proteomes" id="UP000675781">
    <property type="component" value="Unassembled WGS sequence"/>
</dbReference>
<reference evidence="1" key="1">
    <citation type="submission" date="2021-04" db="EMBL/GenBank/DDBJ databases">
        <title>Genome based classification of Actinospica acidithermotolerans sp. nov., an actinobacterium isolated from an Indonesian hot spring.</title>
        <authorList>
            <person name="Kusuma A.B."/>
            <person name="Putra K.E."/>
            <person name="Nafisah S."/>
            <person name="Loh J."/>
            <person name="Nouioui I."/>
            <person name="Goodfellow M."/>
        </authorList>
    </citation>
    <scope>NUCLEOTIDE SEQUENCE</scope>
    <source>
        <strain evidence="1">CSCA 57</strain>
    </source>
</reference>
<dbReference type="SUPFAM" id="SSF51658">
    <property type="entry name" value="Xylose isomerase-like"/>
    <property type="match status" value="1"/>
</dbReference>
<name>A0A941IQ02_9ACTN</name>
<proteinExistence type="predicted"/>
<sequence>MSRLSVHCSLLTVPGSGPLSARLRLIAEAGFDGVQTVPPDASSRVGFAHALAESGLEVSGCCHLTEDQPAEPMFERAAAAGMTSLNAQVDGYWRDEDWQDARVTELLDLSTRYGLPFFLETHRHRLTQDIRRTIALTERHPALILCGDFSHYTVMSELRAPWPDEWRAALHTLARRCGEIHARVNDGQRVQDPLPLVGAAQRGEFFELWRTARAAWPGPRFLMTTELLPASIGYDTTDLRGRPVGDIWEDSRRLLGAIVEGNI</sequence>
<keyword evidence="2" id="KW-1185">Reference proteome</keyword>
<dbReference type="RefSeq" id="WP_212530186.1">
    <property type="nucleotide sequence ID" value="NZ_JAGSOG010000105.1"/>
</dbReference>